<feature type="region of interest" description="Disordered" evidence="4">
    <location>
        <begin position="446"/>
        <end position="503"/>
    </location>
</feature>
<dbReference type="PANTHER" id="PTHR30085">
    <property type="entry name" value="AMINO ACID ABC TRANSPORTER PERMEASE"/>
    <property type="match status" value="1"/>
</dbReference>
<evidence type="ECO:0000256" key="4">
    <source>
        <dbReference type="SAM" id="MobiDB-lite"/>
    </source>
</evidence>
<evidence type="ECO:0000256" key="2">
    <source>
        <dbReference type="ARBA" id="ARBA00022448"/>
    </source>
</evidence>
<reference evidence="6 7" key="1">
    <citation type="submission" date="2014-11" db="EMBL/GenBank/DDBJ databases">
        <authorList>
            <person name="Zhu J."/>
            <person name="Qi W."/>
            <person name="Song R."/>
        </authorList>
    </citation>
    <scope>NUCLEOTIDE SEQUENCE [LARGE SCALE GENOMIC DNA]</scope>
</reference>
<comment type="similarity">
    <text evidence="1">Belongs to the bacterial solute-binding protein 3 family.</text>
</comment>
<sequence>MFFSWRPSSSSRQHLRVVRAEEGGHEEVLVVLAALLAAFAAGDTEGEGGLVCQSSRVHRPPLVRCSQHARLHRGHSNQHPGLSLSRLARRDRSTRTSPTERGKWPDNGTVAPVLVSPSAGRRPGPQLSVTAQGQDHLLTLLAGDLPSFSPDVARAAARPRLPVARRPLPPARPGVNAPGQVPVRPPIRDRSPVPPGVARPPFEYNPRFWSFPGARYPLPTIVPSGLAVGVGVGVAVGGGWGDDYSGWWYPYVGYGGYYDDYGYGYGTTNYYATACGEGGAECSDNVQCCSASCYDGICETTESAGEAPPTSSSAEQYSNPGSYLPPSDLPYPQDLFVGEEGVEPPPAGFIPVEGEEVEVPGLQDAQGELQYYNGTYFYTVGNLTYFFVSGNTTTNGTDGEETPVAEEQCDEVGVAEGEVVLCNGTHFFTQDGTTYYFQEDSASPDGGVWISQEDGTELPQEAETSDESRALQVDEYDGPFAEATSPAPADDEQADDSLPPHAALEIPNEGDNQLADALSAAIAHLEGNGGWATIWRRFFSGNHTAGLPSVAVLSTAEGECSATLPDPRNATGTLARVLDEGLLWVGSDFDYPPFAYRLANGTVWGFEVDLIGAIVKALSDAYDTPIDVQFVHRPVETHFFVDLVAPLYDDHYDVVTASIIRTPLRQQFADFTCPYLAGDRTAVFFGPTAANLTAVSEDSPSLSAFEGLGLTEAERRDVGALNTPAVKIGIIAGSTRAQTAISLFPNATLVPLVGLSSMAHSLINGHVDALLYSWELVAWIKKLNLPRCPGCRIAAVFGDAAPKSFVTRKWPAPEWLSD</sequence>
<evidence type="ECO:0000313" key="7">
    <source>
        <dbReference type="Proteomes" id="UP000041254"/>
    </source>
</evidence>
<protein>
    <recommendedName>
        <fullName evidence="5">Solute-binding protein family 3/N-terminal domain-containing protein</fullName>
    </recommendedName>
</protein>
<keyword evidence="3" id="KW-0732">Signal</keyword>
<feature type="compositionally biased region" description="Polar residues" evidence="4">
    <location>
        <begin position="309"/>
        <end position="321"/>
    </location>
</feature>
<dbReference type="Gene3D" id="3.40.190.10">
    <property type="entry name" value="Periplasmic binding protein-like II"/>
    <property type="match status" value="2"/>
</dbReference>
<gene>
    <name evidence="6" type="ORF">Vbra_11472</name>
</gene>
<dbReference type="InParanoid" id="A0A0G4EF13"/>
<dbReference type="EMBL" id="CDMY01000206">
    <property type="protein sequence ID" value="CEL94109.1"/>
    <property type="molecule type" value="Genomic_DNA"/>
</dbReference>
<dbReference type="GO" id="GO:0006865">
    <property type="term" value="P:amino acid transport"/>
    <property type="evidence" value="ECO:0007669"/>
    <property type="project" value="TreeGrafter"/>
</dbReference>
<feature type="compositionally biased region" description="Basic and acidic residues" evidence="4">
    <location>
        <begin position="88"/>
        <end position="104"/>
    </location>
</feature>
<dbReference type="PANTHER" id="PTHR30085:SF6">
    <property type="entry name" value="ABC TRANSPORTER GLUTAMINE-BINDING PROTEIN GLNH"/>
    <property type="match status" value="1"/>
</dbReference>
<dbReference type="Pfam" id="PF00497">
    <property type="entry name" value="SBP_bac_3"/>
    <property type="match status" value="1"/>
</dbReference>
<evidence type="ECO:0000256" key="1">
    <source>
        <dbReference type="ARBA" id="ARBA00010333"/>
    </source>
</evidence>
<dbReference type="Proteomes" id="UP000041254">
    <property type="component" value="Unassembled WGS sequence"/>
</dbReference>
<feature type="domain" description="Solute-binding protein family 3/N-terminal" evidence="5">
    <location>
        <begin position="582"/>
        <end position="818"/>
    </location>
</feature>
<dbReference type="SMART" id="SM00062">
    <property type="entry name" value="PBPb"/>
    <property type="match status" value="1"/>
</dbReference>
<dbReference type="VEuPathDB" id="CryptoDB:Vbra_11472"/>
<proteinExistence type="inferred from homology"/>
<dbReference type="InterPro" id="IPR051455">
    <property type="entry name" value="Bact_solute-bind_prot3"/>
</dbReference>
<dbReference type="InterPro" id="IPR001638">
    <property type="entry name" value="Solute-binding_3/MltF_N"/>
</dbReference>
<keyword evidence="2" id="KW-0813">Transport</keyword>
<dbReference type="GO" id="GO:0005576">
    <property type="term" value="C:extracellular region"/>
    <property type="evidence" value="ECO:0007669"/>
    <property type="project" value="TreeGrafter"/>
</dbReference>
<dbReference type="SUPFAM" id="SSF53850">
    <property type="entry name" value="Periplasmic binding protein-like II"/>
    <property type="match status" value="1"/>
</dbReference>
<feature type="region of interest" description="Disordered" evidence="4">
    <location>
        <begin position="164"/>
        <end position="194"/>
    </location>
</feature>
<evidence type="ECO:0000256" key="3">
    <source>
        <dbReference type="ARBA" id="ARBA00022729"/>
    </source>
</evidence>
<keyword evidence="7" id="KW-1185">Reference proteome</keyword>
<evidence type="ECO:0000259" key="5">
    <source>
        <dbReference type="SMART" id="SM00062"/>
    </source>
</evidence>
<accession>A0A0G4EF13</accession>
<organism evidence="6 7">
    <name type="scientific">Vitrella brassicaformis (strain CCMP3155)</name>
    <dbReference type="NCBI Taxonomy" id="1169540"/>
    <lineage>
        <taxon>Eukaryota</taxon>
        <taxon>Sar</taxon>
        <taxon>Alveolata</taxon>
        <taxon>Colpodellida</taxon>
        <taxon>Vitrellaceae</taxon>
        <taxon>Vitrella</taxon>
    </lineage>
</organism>
<feature type="region of interest" description="Disordered" evidence="4">
    <location>
        <begin position="70"/>
        <end position="110"/>
    </location>
</feature>
<name>A0A0G4EF13_VITBC</name>
<feature type="region of interest" description="Disordered" evidence="4">
    <location>
        <begin position="303"/>
        <end position="324"/>
    </location>
</feature>
<dbReference type="PhylomeDB" id="A0A0G4EF13"/>
<dbReference type="AlphaFoldDB" id="A0A0G4EF13"/>
<evidence type="ECO:0000313" key="6">
    <source>
        <dbReference type="EMBL" id="CEL94109.1"/>
    </source>
</evidence>